<dbReference type="SUPFAM" id="SSF54523">
    <property type="entry name" value="Pili subunits"/>
    <property type="match status" value="1"/>
</dbReference>
<proteinExistence type="predicted"/>
<dbReference type="PATRIC" id="fig|1263870.3.peg.4359"/>
<dbReference type="InterPro" id="IPR010710">
    <property type="entry name" value="DUF1289"/>
</dbReference>
<dbReference type="InterPro" id="IPR027558">
    <property type="entry name" value="Pre_pil_HX9DG_C"/>
</dbReference>
<dbReference type="AlphaFoldDB" id="M5U972"/>
<sequence length="373" mass="40471">MKTTPSQDNGGPDVASPCTGVCRLDLSRICIGCGRTADEIGRWTTLDSVAKANVVAKSRQRLDSTRHAFTLVELLVVIGIIALLMGLLLPAVQSAREAMRRIQCANNLKQVGLGFHNYHSVYRKFPTGGAGVVSATNPAIREMWRPSWGSVLLPFLEQQALYEELNLDTPYVDAVNHAGGAKLVPTYLCPSAPQLESTRPNGDTPWSDVQFGRTDYGGNYGERGLRCAPHGSCRNDYSDIGITDGVGRGVLLFGKDPQIGLRDIFDGASQTIVVGEAPEGLHSIWIGHKNLFDQSAPINARVKSGTTWSSCAPSLKSRHGDYCDFGQEFHSYHPGGSNFLMVDGSVRFVTEQLDLKTFAALLSRRGGELISDF</sequence>
<keyword evidence="1" id="KW-1133">Transmembrane helix</keyword>
<dbReference type="PANTHER" id="PTHR30093">
    <property type="entry name" value="GENERAL SECRETION PATHWAY PROTEIN G"/>
    <property type="match status" value="1"/>
</dbReference>
<evidence type="ECO:0000313" key="3">
    <source>
        <dbReference type="EMBL" id="EMI54406.1"/>
    </source>
</evidence>
<keyword evidence="1" id="KW-0812">Transmembrane</keyword>
<dbReference type="InterPro" id="IPR045584">
    <property type="entry name" value="Pilin-like"/>
</dbReference>
<feature type="transmembrane region" description="Helical" evidence="1">
    <location>
        <begin position="68"/>
        <end position="92"/>
    </location>
</feature>
<dbReference type="PANTHER" id="PTHR30093:SF2">
    <property type="entry name" value="TYPE II SECRETION SYSTEM PROTEIN H"/>
    <property type="match status" value="1"/>
</dbReference>
<gene>
    <name evidence="3" type="ORF">RSSM_04117</name>
</gene>
<accession>M5U972</accession>
<protein>
    <submittedName>
        <fullName evidence="3">Protein containing DUF1559</fullName>
    </submittedName>
</protein>
<reference evidence="3 4" key="1">
    <citation type="journal article" date="2013" name="Mar. Genomics">
        <title>Expression of sulfatases in Rhodopirellula baltica and the diversity of sulfatases in the genus Rhodopirellula.</title>
        <authorList>
            <person name="Wegner C.E."/>
            <person name="Richter-Heitmann T."/>
            <person name="Klindworth A."/>
            <person name="Klockow C."/>
            <person name="Richter M."/>
            <person name="Achstetter T."/>
            <person name="Glockner F.O."/>
            <person name="Harder J."/>
        </authorList>
    </citation>
    <scope>NUCLEOTIDE SEQUENCE [LARGE SCALE GENOMIC DNA]</scope>
    <source>
        <strain evidence="3 4">SM41</strain>
    </source>
</reference>
<dbReference type="Proteomes" id="UP000011885">
    <property type="component" value="Unassembled WGS sequence"/>
</dbReference>
<name>M5U972_9BACT</name>
<dbReference type="Pfam" id="PF07596">
    <property type="entry name" value="SBP_bac_10"/>
    <property type="match status" value="1"/>
</dbReference>
<dbReference type="NCBIfam" id="TIGR02532">
    <property type="entry name" value="IV_pilin_GFxxxE"/>
    <property type="match status" value="1"/>
</dbReference>
<feature type="domain" description="DUF1559" evidence="2">
    <location>
        <begin position="93"/>
        <end position="355"/>
    </location>
</feature>
<dbReference type="Pfam" id="PF06945">
    <property type="entry name" value="DUF1289"/>
    <property type="match status" value="1"/>
</dbReference>
<evidence type="ECO:0000256" key="1">
    <source>
        <dbReference type="SAM" id="Phobius"/>
    </source>
</evidence>
<dbReference type="EMBL" id="ANOH01000278">
    <property type="protein sequence ID" value="EMI54406.1"/>
    <property type="molecule type" value="Genomic_DNA"/>
</dbReference>
<organism evidence="3 4">
    <name type="scientific">Rhodopirellula sallentina SM41</name>
    <dbReference type="NCBI Taxonomy" id="1263870"/>
    <lineage>
        <taxon>Bacteria</taxon>
        <taxon>Pseudomonadati</taxon>
        <taxon>Planctomycetota</taxon>
        <taxon>Planctomycetia</taxon>
        <taxon>Pirellulales</taxon>
        <taxon>Pirellulaceae</taxon>
        <taxon>Rhodopirellula</taxon>
    </lineage>
</organism>
<dbReference type="Gene3D" id="3.30.700.10">
    <property type="entry name" value="Glycoprotein, Type 4 Pilin"/>
    <property type="match status" value="1"/>
</dbReference>
<dbReference type="InterPro" id="IPR011453">
    <property type="entry name" value="DUF1559"/>
</dbReference>
<dbReference type="InterPro" id="IPR012902">
    <property type="entry name" value="N_methyl_site"/>
</dbReference>
<dbReference type="Pfam" id="PF07963">
    <property type="entry name" value="N_methyl"/>
    <property type="match status" value="1"/>
</dbReference>
<dbReference type="NCBIfam" id="TIGR04294">
    <property type="entry name" value="pre_pil_HX9DG"/>
    <property type="match status" value="1"/>
</dbReference>
<evidence type="ECO:0000259" key="2">
    <source>
        <dbReference type="Pfam" id="PF07596"/>
    </source>
</evidence>
<keyword evidence="1" id="KW-0472">Membrane</keyword>
<evidence type="ECO:0000313" key="4">
    <source>
        <dbReference type="Proteomes" id="UP000011885"/>
    </source>
</evidence>
<keyword evidence="4" id="KW-1185">Reference proteome</keyword>
<comment type="caution">
    <text evidence="3">The sequence shown here is derived from an EMBL/GenBank/DDBJ whole genome shotgun (WGS) entry which is preliminary data.</text>
</comment>